<organism evidence="1 2">
    <name type="scientific">Candidatus Beckwithbacteria bacterium GW2011_GWB1_47_15</name>
    <dbReference type="NCBI Taxonomy" id="1618371"/>
    <lineage>
        <taxon>Bacteria</taxon>
        <taxon>Candidatus Beckwithiibacteriota</taxon>
    </lineage>
</organism>
<comment type="caution">
    <text evidence="1">The sequence shown here is derived from an EMBL/GenBank/DDBJ whole genome shotgun (WGS) entry which is preliminary data.</text>
</comment>
<name>A0A0G1U497_9BACT</name>
<dbReference type="EMBL" id="LCNT01000004">
    <property type="protein sequence ID" value="KKU61128.1"/>
    <property type="molecule type" value="Genomic_DNA"/>
</dbReference>
<dbReference type="Proteomes" id="UP000033860">
    <property type="component" value="Unassembled WGS sequence"/>
</dbReference>
<accession>A0A0G1U497</accession>
<protein>
    <submittedName>
        <fullName evidence="1">Uncharacterized protein</fullName>
    </submittedName>
</protein>
<reference evidence="1 2" key="1">
    <citation type="journal article" date="2015" name="Nature">
        <title>rRNA introns, odd ribosomes, and small enigmatic genomes across a large radiation of phyla.</title>
        <authorList>
            <person name="Brown C.T."/>
            <person name="Hug L.A."/>
            <person name="Thomas B.C."/>
            <person name="Sharon I."/>
            <person name="Castelle C.J."/>
            <person name="Singh A."/>
            <person name="Wilkins M.J."/>
            <person name="Williams K.H."/>
            <person name="Banfield J.F."/>
        </authorList>
    </citation>
    <scope>NUCLEOTIDE SEQUENCE [LARGE SCALE GENOMIC DNA]</scope>
</reference>
<proteinExistence type="predicted"/>
<evidence type="ECO:0000313" key="2">
    <source>
        <dbReference type="Proteomes" id="UP000033860"/>
    </source>
</evidence>
<dbReference type="AlphaFoldDB" id="A0A0G1U497"/>
<evidence type="ECO:0000313" key="1">
    <source>
        <dbReference type="EMBL" id="KKU61128.1"/>
    </source>
</evidence>
<sequence>MVIGERLAARGDQARLGTSHLVEMATGTLTLENNQAIVELIERQNQVKADLRYRKFEYIYDWVQKARDIRDCDFHTDEIFLIYLEGKGYQKGIAETGLLVEGVNETVMYMVDRERRGLIVEEVGFYRELIGKGVTFRLPISPQGKIFFGRDKIMVRLEEKKPEPEFPKHVKSYFGSLEDENISGWMGMINVVDVDLIEKMGKWQDGFDSVTSDLKSGGEVKKKQYRRLDKQMRWMEKRLATYGNQPHDGFVDEAVDLVRTLRKFELTKEVLQADFRSSD</sequence>
<gene>
    <name evidence="1" type="ORF">UX85_C0004G0050</name>
</gene>